<accession>A0ABQ9IFP6</accession>
<evidence type="ECO:0000313" key="3">
    <source>
        <dbReference type="Proteomes" id="UP001159363"/>
    </source>
</evidence>
<comment type="caution">
    <text evidence="2">The sequence shown here is derived from an EMBL/GenBank/DDBJ whole genome shotgun (WGS) entry which is preliminary data.</text>
</comment>
<dbReference type="Proteomes" id="UP001159363">
    <property type="component" value="Chromosome 1"/>
</dbReference>
<organism evidence="2 3">
    <name type="scientific">Dryococelus australis</name>
    <dbReference type="NCBI Taxonomy" id="614101"/>
    <lineage>
        <taxon>Eukaryota</taxon>
        <taxon>Metazoa</taxon>
        <taxon>Ecdysozoa</taxon>
        <taxon>Arthropoda</taxon>
        <taxon>Hexapoda</taxon>
        <taxon>Insecta</taxon>
        <taxon>Pterygota</taxon>
        <taxon>Neoptera</taxon>
        <taxon>Polyneoptera</taxon>
        <taxon>Phasmatodea</taxon>
        <taxon>Verophasmatodea</taxon>
        <taxon>Anareolatae</taxon>
        <taxon>Phasmatidae</taxon>
        <taxon>Eurycanthinae</taxon>
        <taxon>Dryococelus</taxon>
    </lineage>
</organism>
<name>A0ABQ9IFP6_9NEOP</name>
<feature type="compositionally biased region" description="Polar residues" evidence="1">
    <location>
        <begin position="553"/>
        <end position="571"/>
    </location>
</feature>
<dbReference type="EMBL" id="JARBHB010000001">
    <property type="protein sequence ID" value="KAJ8895176.1"/>
    <property type="molecule type" value="Genomic_DNA"/>
</dbReference>
<feature type="compositionally biased region" description="Basic and acidic residues" evidence="1">
    <location>
        <begin position="352"/>
        <end position="372"/>
    </location>
</feature>
<keyword evidence="3" id="KW-1185">Reference proteome</keyword>
<proteinExistence type="predicted"/>
<feature type="region of interest" description="Disordered" evidence="1">
    <location>
        <begin position="327"/>
        <end position="375"/>
    </location>
</feature>
<gene>
    <name evidence="2" type="ORF">PR048_000501</name>
</gene>
<reference evidence="2 3" key="1">
    <citation type="submission" date="2023-02" db="EMBL/GenBank/DDBJ databases">
        <title>LHISI_Scaffold_Assembly.</title>
        <authorList>
            <person name="Stuart O.P."/>
            <person name="Cleave R."/>
            <person name="Magrath M.J.L."/>
            <person name="Mikheyev A.S."/>
        </authorList>
    </citation>
    <scope>NUCLEOTIDE SEQUENCE [LARGE SCALE GENOMIC DNA]</scope>
    <source>
        <strain evidence="2">Daus_M_001</strain>
        <tissue evidence="2">Leg muscle</tissue>
    </source>
</reference>
<protein>
    <submittedName>
        <fullName evidence="2">Uncharacterized protein</fullName>
    </submittedName>
</protein>
<evidence type="ECO:0000256" key="1">
    <source>
        <dbReference type="SAM" id="MobiDB-lite"/>
    </source>
</evidence>
<sequence>MYGDRTLLHWAQGPPVHTVKWLPSRSSIRGFREGRRREQFLLAGSLSDGPSTKIAVKIRAPAKYPLFAPATWAMGRPREPHRLAGYGAISARHHPPRPPIRVDGRNESIFIPHTPPPLFQSHLFIPSHPSRPFVDGTVGHLPRRRKYRDAESTITSNATAPKGWKELSTGCRNDDEAEIPLWFDFATSKHFSIGIPTTDHILPPPFTTFPVPLGEGQCLHHRGNSSKSWCDHQLPRLASDILERRMARPQQAGSGVMKIFPRGKVNEAGVAPVCNKDLSTARCSLCGSDEAALCREHDTHRVSRGDSGPCGIRRLCAGSAAVSREEQRPLALHSLNRSRSISPSEGGALSPAKHESGLRRAEGRGDDCEEGGRNGLVDRTISSGAAVAQWIDIKSEAAVAKRLERFQAGPLTELRHRAGRNTETKLGESLRIQSLYCSAIGCFKNTSTNLTLRSETRRVIDALPQHCQSYALGIIGRRRHIGDADQILDSPFHTTSINLLDLAKNNSHPNEGLLRWSSILNVQEENISALRIPNSKQQRPPRFQHAIMRTRNHGQLSEQRRLSNTSSVSCDSSERQFVDGGETGDSRENPPTNGIVRHDSHVRKSGVNRPVIESGSPSWEASGLNAQPPCHYRNMGMIKRDESKIQPREFISGAAAISHLLMNIQLNGSNCYVSLVRAADLGGPERASEENDRES</sequence>
<evidence type="ECO:0000313" key="2">
    <source>
        <dbReference type="EMBL" id="KAJ8895176.1"/>
    </source>
</evidence>
<feature type="region of interest" description="Disordered" evidence="1">
    <location>
        <begin position="552"/>
        <end position="627"/>
    </location>
</feature>